<keyword evidence="8" id="KW-1185">Reference proteome</keyword>
<dbReference type="EMBL" id="JAYERP010000001">
    <property type="protein sequence ID" value="MEA3571483.1"/>
    <property type="molecule type" value="Genomic_DNA"/>
</dbReference>
<proteinExistence type="predicted"/>
<organism evidence="7 8">
    <name type="scientific">Paenibacillus phoenicis</name>
    <dbReference type="NCBI Taxonomy" id="554117"/>
    <lineage>
        <taxon>Bacteria</taxon>
        <taxon>Bacillati</taxon>
        <taxon>Bacillota</taxon>
        <taxon>Bacilli</taxon>
        <taxon>Bacillales</taxon>
        <taxon>Paenibacillaceae</taxon>
        <taxon>Paenibacillus</taxon>
    </lineage>
</organism>
<evidence type="ECO:0000313" key="8">
    <source>
        <dbReference type="Proteomes" id="UP001292216"/>
    </source>
</evidence>
<dbReference type="NCBIfam" id="NF002460">
    <property type="entry name" value="PRK01658.1"/>
    <property type="match status" value="1"/>
</dbReference>
<reference evidence="7 8" key="1">
    <citation type="submission" date="2023-12" db="EMBL/GenBank/DDBJ databases">
        <title>Whole genome sequencing of Paenibacillus phoenicis isolated from the Phoenix Mars Lander spacecraft assembly facility.</title>
        <authorList>
            <person name="Garcia A."/>
            <person name="Venkateswaran K."/>
        </authorList>
    </citation>
    <scope>NUCLEOTIDE SEQUENCE [LARGE SCALE GENOMIC DNA]</scope>
    <source>
        <strain evidence="7 8">3PO2SA</strain>
    </source>
</reference>
<protein>
    <submittedName>
        <fullName evidence="7">CidA/LrgA family holin-like protein</fullName>
    </submittedName>
</protein>
<evidence type="ECO:0000256" key="4">
    <source>
        <dbReference type="ARBA" id="ARBA00022989"/>
    </source>
</evidence>
<accession>A0ABU5PNG3</accession>
<sequence>MNKMKEIGIGIVQVAILFFAAMALNKVAELLHLPIPGSIIGIAVLFILLKTGVVKLKWIERGANWLLAELLLFFVPAAVGVMQYIPLLESEGVRILIVVILSTVIVMVCSGLVATRIEKRKEGRTS</sequence>
<evidence type="ECO:0000256" key="3">
    <source>
        <dbReference type="ARBA" id="ARBA00022692"/>
    </source>
</evidence>
<dbReference type="PANTHER" id="PTHR33931:SF2">
    <property type="entry name" value="HOLIN-LIKE PROTEIN CIDA"/>
    <property type="match status" value="1"/>
</dbReference>
<evidence type="ECO:0000256" key="5">
    <source>
        <dbReference type="ARBA" id="ARBA00023136"/>
    </source>
</evidence>
<evidence type="ECO:0000256" key="2">
    <source>
        <dbReference type="ARBA" id="ARBA00022475"/>
    </source>
</evidence>
<keyword evidence="4 6" id="KW-1133">Transmembrane helix</keyword>
<feature type="transmembrane region" description="Helical" evidence="6">
    <location>
        <begin position="65"/>
        <end position="87"/>
    </location>
</feature>
<name>A0ABU5PNG3_9BACL</name>
<keyword evidence="2" id="KW-1003">Cell membrane</keyword>
<keyword evidence="5 6" id="KW-0472">Membrane</keyword>
<comment type="subcellular location">
    <subcellularLocation>
        <location evidence="1">Cell membrane</location>
        <topology evidence="1">Multi-pass membrane protein</topology>
    </subcellularLocation>
</comment>
<comment type="caution">
    <text evidence="7">The sequence shown here is derived from an EMBL/GenBank/DDBJ whole genome shotgun (WGS) entry which is preliminary data.</text>
</comment>
<dbReference type="InterPro" id="IPR005538">
    <property type="entry name" value="LrgA/CidA"/>
</dbReference>
<dbReference type="PANTHER" id="PTHR33931">
    <property type="entry name" value="HOLIN-LIKE PROTEIN CIDA-RELATED"/>
    <property type="match status" value="1"/>
</dbReference>
<gene>
    <name evidence="7" type="ORF">U9M73_16135</name>
</gene>
<evidence type="ECO:0000256" key="6">
    <source>
        <dbReference type="SAM" id="Phobius"/>
    </source>
</evidence>
<dbReference type="Pfam" id="PF03788">
    <property type="entry name" value="LrgA"/>
    <property type="match status" value="1"/>
</dbReference>
<dbReference type="Proteomes" id="UP001292216">
    <property type="component" value="Unassembled WGS sequence"/>
</dbReference>
<feature type="transmembrane region" description="Helical" evidence="6">
    <location>
        <begin position="93"/>
        <end position="114"/>
    </location>
</feature>
<keyword evidence="3 6" id="KW-0812">Transmembrane</keyword>
<evidence type="ECO:0000313" key="7">
    <source>
        <dbReference type="EMBL" id="MEA3571483.1"/>
    </source>
</evidence>
<feature type="transmembrane region" description="Helical" evidence="6">
    <location>
        <begin position="33"/>
        <end position="53"/>
    </location>
</feature>
<evidence type="ECO:0000256" key="1">
    <source>
        <dbReference type="ARBA" id="ARBA00004651"/>
    </source>
</evidence>